<sequence length="80" mass="9251">MTASEFTAVIDLLRALTEEVKQMKSKLQGIDELKEINGTLQKQSELSFENIDQLLKMKTLLEEQKTHVEKLILENNTFKN</sequence>
<gene>
    <name evidence="1" type="ORF">NEZAVI_LOCUS4596</name>
</gene>
<accession>A0A9P0H488</accession>
<dbReference type="EMBL" id="OV725078">
    <property type="protein sequence ID" value="CAH1394035.1"/>
    <property type="molecule type" value="Genomic_DNA"/>
</dbReference>
<organism evidence="1 2">
    <name type="scientific">Nezara viridula</name>
    <name type="common">Southern green stink bug</name>
    <name type="synonym">Cimex viridulus</name>
    <dbReference type="NCBI Taxonomy" id="85310"/>
    <lineage>
        <taxon>Eukaryota</taxon>
        <taxon>Metazoa</taxon>
        <taxon>Ecdysozoa</taxon>
        <taxon>Arthropoda</taxon>
        <taxon>Hexapoda</taxon>
        <taxon>Insecta</taxon>
        <taxon>Pterygota</taxon>
        <taxon>Neoptera</taxon>
        <taxon>Paraneoptera</taxon>
        <taxon>Hemiptera</taxon>
        <taxon>Heteroptera</taxon>
        <taxon>Panheteroptera</taxon>
        <taxon>Pentatomomorpha</taxon>
        <taxon>Pentatomoidea</taxon>
        <taxon>Pentatomidae</taxon>
        <taxon>Pentatominae</taxon>
        <taxon>Nezara</taxon>
    </lineage>
</organism>
<dbReference type="Proteomes" id="UP001152798">
    <property type="component" value="Chromosome 2"/>
</dbReference>
<name>A0A9P0H488_NEZVI</name>
<evidence type="ECO:0000313" key="1">
    <source>
        <dbReference type="EMBL" id="CAH1394035.1"/>
    </source>
</evidence>
<evidence type="ECO:0000313" key="2">
    <source>
        <dbReference type="Proteomes" id="UP001152798"/>
    </source>
</evidence>
<keyword evidence="2" id="KW-1185">Reference proteome</keyword>
<reference evidence="1" key="1">
    <citation type="submission" date="2022-01" db="EMBL/GenBank/DDBJ databases">
        <authorList>
            <person name="King R."/>
        </authorList>
    </citation>
    <scope>NUCLEOTIDE SEQUENCE</scope>
</reference>
<proteinExistence type="predicted"/>
<dbReference type="AlphaFoldDB" id="A0A9P0H488"/>
<dbReference type="OrthoDB" id="5960234at2759"/>
<protein>
    <submittedName>
        <fullName evidence="1">Uncharacterized protein</fullName>
    </submittedName>
</protein>